<evidence type="ECO:0000313" key="3">
    <source>
        <dbReference type="EMBL" id="TKT05451.1"/>
    </source>
</evidence>
<feature type="signal peptide" evidence="2">
    <location>
        <begin position="1"/>
        <end position="27"/>
    </location>
</feature>
<organism evidence="3 4">
    <name type="scientific">Streptomyces galbus</name>
    <dbReference type="NCBI Taxonomy" id="33898"/>
    <lineage>
        <taxon>Bacteria</taxon>
        <taxon>Bacillati</taxon>
        <taxon>Actinomycetota</taxon>
        <taxon>Actinomycetes</taxon>
        <taxon>Kitasatosporales</taxon>
        <taxon>Streptomycetaceae</taxon>
        <taxon>Streptomyces</taxon>
    </lineage>
</organism>
<reference evidence="3 4" key="1">
    <citation type="submission" date="2019-04" db="EMBL/GenBank/DDBJ databases">
        <title>Streptomyces lasaliensis sp.nov., an Actinomycete isolated from soil which produces the polyether antibiotic lasalocid.</title>
        <authorList>
            <person name="Erwin G."/>
            <person name="Haber C."/>
        </authorList>
    </citation>
    <scope>NUCLEOTIDE SEQUENCE [LARGE SCALE GENOMIC DNA]</scope>
    <source>
        <strain evidence="3 4">DSM 40089</strain>
    </source>
</reference>
<keyword evidence="2" id="KW-0732">Signal</keyword>
<gene>
    <name evidence="3" type="ORF">E4U92_30590</name>
</gene>
<evidence type="ECO:0000256" key="1">
    <source>
        <dbReference type="SAM" id="MobiDB-lite"/>
    </source>
</evidence>
<feature type="chain" id="PRO_5020505020" evidence="2">
    <location>
        <begin position="28"/>
        <end position="66"/>
    </location>
</feature>
<proteinExistence type="predicted"/>
<evidence type="ECO:0000313" key="4">
    <source>
        <dbReference type="Proteomes" id="UP000308632"/>
    </source>
</evidence>
<dbReference type="EMBL" id="SZPR01000030">
    <property type="protein sequence ID" value="TKT05451.1"/>
    <property type="molecule type" value="Genomic_DNA"/>
</dbReference>
<sequence length="66" mass="6634">MRLHKRAVATVFTATVALSALAPHAMAVPTPWGTSTTPTSATHRAPSPAAGVSGTVTVLCVGGCYQ</sequence>
<accession>A0A4U5WV83</accession>
<dbReference type="Proteomes" id="UP000308632">
    <property type="component" value="Unassembled WGS sequence"/>
</dbReference>
<protein>
    <submittedName>
        <fullName evidence="3">Uncharacterized protein</fullName>
    </submittedName>
</protein>
<dbReference type="AlphaFoldDB" id="A0A4U5WV83"/>
<name>A0A4U5WV83_STRGB</name>
<dbReference type="RefSeq" id="WP_137303676.1">
    <property type="nucleotide sequence ID" value="NZ_BMVD01000021.1"/>
</dbReference>
<feature type="region of interest" description="Disordered" evidence="1">
    <location>
        <begin position="29"/>
        <end position="49"/>
    </location>
</feature>
<evidence type="ECO:0000256" key="2">
    <source>
        <dbReference type="SAM" id="SignalP"/>
    </source>
</evidence>
<comment type="caution">
    <text evidence="3">The sequence shown here is derived from an EMBL/GenBank/DDBJ whole genome shotgun (WGS) entry which is preliminary data.</text>
</comment>